<dbReference type="OrthoDB" id="10461013at2759"/>
<keyword evidence="3" id="KW-1185">Reference proteome</keyword>
<gene>
    <name evidence="2" type="ORF">CMV_010443</name>
</gene>
<feature type="compositionally biased region" description="Polar residues" evidence="1">
    <location>
        <begin position="26"/>
        <end position="47"/>
    </location>
</feature>
<evidence type="ECO:0000256" key="1">
    <source>
        <dbReference type="SAM" id="MobiDB-lite"/>
    </source>
</evidence>
<sequence length="166" mass="18656">MAKPIVDLPPTTIHHHKPTKPIFFTNRHTATNRQSKPSKANISQLQTPPHPNPPQNLATHDHDPPKEGRHNCNPSSGTTCSISSVTATHQWQDDVPSSSTTAIHQRRSPLLRPFVRLQVQETNVMHINAAEFSCPYWFLLEVKSLIHKILDPNPKISLPCMLPPML</sequence>
<feature type="compositionally biased region" description="Basic and acidic residues" evidence="1">
    <location>
        <begin position="59"/>
        <end position="70"/>
    </location>
</feature>
<feature type="region of interest" description="Disordered" evidence="1">
    <location>
        <begin position="1"/>
        <end position="79"/>
    </location>
</feature>
<dbReference type="Proteomes" id="UP000737018">
    <property type="component" value="Unassembled WGS sequence"/>
</dbReference>
<proteinExistence type="predicted"/>
<organism evidence="2 3">
    <name type="scientific">Castanea mollissima</name>
    <name type="common">Chinese chestnut</name>
    <dbReference type="NCBI Taxonomy" id="60419"/>
    <lineage>
        <taxon>Eukaryota</taxon>
        <taxon>Viridiplantae</taxon>
        <taxon>Streptophyta</taxon>
        <taxon>Embryophyta</taxon>
        <taxon>Tracheophyta</taxon>
        <taxon>Spermatophyta</taxon>
        <taxon>Magnoliopsida</taxon>
        <taxon>eudicotyledons</taxon>
        <taxon>Gunneridae</taxon>
        <taxon>Pentapetalae</taxon>
        <taxon>rosids</taxon>
        <taxon>fabids</taxon>
        <taxon>Fagales</taxon>
        <taxon>Fagaceae</taxon>
        <taxon>Castanea</taxon>
    </lineage>
</organism>
<dbReference type="EMBL" id="JRKL02001205">
    <property type="protein sequence ID" value="KAF3965362.1"/>
    <property type="molecule type" value="Genomic_DNA"/>
</dbReference>
<protein>
    <submittedName>
        <fullName evidence="2">Uncharacterized protein</fullName>
    </submittedName>
</protein>
<evidence type="ECO:0000313" key="2">
    <source>
        <dbReference type="EMBL" id="KAF3965362.1"/>
    </source>
</evidence>
<accession>A0A8J4R5G6</accession>
<name>A0A8J4R5G6_9ROSI</name>
<comment type="caution">
    <text evidence="2">The sequence shown here is derived from an EMBL/GenBank/DDBJ whole genome shotgun (WGS) entry which is preliminary data.</text>
</comment>
<reference evidence="2" key="1">
    <citation type="submission" date="2020-03" db="EMBL/GenBank/DDBJ databases">
        <title>Castanea mollissima Vanexum genome sequencing.</title>
        <authorList>
            <person name="Staton M."/>
        </authorList>
    </citation>
    <scope>NUCLEOTIDE SEQUENCE</scope>
    <source>
        <tissue evidence="2">Leaf</tissue>
    </source>
</reference>
<evidence type="ECO:0000313" key="3">
    <source>
        <dbReference type="Proteomes" id="UP000737018"/>
    </source>
</evidence>
<dbReference type="AlphaFoldDB" id="A0A8J4R5G6"/>